<dbReference type="Proteomes" id="UP000030661">
    <property type="component" value="Unassembled WGS sequence"/>
</dbReference>
<gene>
    <name evidence="1" type="ORF">U27_03518</name>
</gene>
<protein>
    <submittedName>
        <fullName evidence="1">Uncharacterized protein</fullName>
    </submittedName>
</protein>
<evidence type="ECO:0000313" key="2">
    <source>
        <dbReference type="Proteomes" id="UP000030661"/>
    </source>
</evidence>
<accession>A0A081BW51</accession>
<dbReference type="HOGENOM" id="CLU_2520851_0_0_0"/>
<name>A0A081BW51_VECG1</name>
<dbReference type="EMBL" id="DF820464">
    <property type="protein sequence ID" value="GAK56556.1"/>
    <property type="molecule type" value="Genomic_DNA"/>
</dbReference>
<reference evidence="1 2" key="1">
    <citation type="journal article" date="2015" name="PeerJ">
        <title>First genomic representation of candidate bacterial phylum KSB3 points to enhanced environmental sensing as a trigger of wastewater bulking.</title>
        <authorList>
            <person name="Sekiguchi Y."/>
            <person name="Ohashi A."/>
            <person name="Parks D.H."/>
            <person name="Yamauchi T."/>
            <person name="Tyson G.W."/>
            <person name="Hugenholtz P."/>
        </authorList>
    </citation>
    <scope>NUCLEOTIDE SEQUENCE [LARGE SCALE GENOMIC DNA]</scope>
</reference>
<dbReference type="STRING" id="1499967.U27_03518"/>
<proteinExistence type="predicted"/>
<dbReference type="AlphaFoldDB" id="A0A081BW51"/>
<evidence type="ECO:0000313" key="1">
    <source>
        <dbReference type="EMBL" id="GAK56556.1"/>
    </source>
</evidence>
<sequence length="84" mass="9489">MLSHIVNEHFKQMNNLHSWSAIPASFACTCVWLLDDLEKYTQIGKQAQQFIESYAGAADYGFVVPASGGKLVKTRTTNLSFEFW</sequence>
<organism evidence="1 2">
    <name type="scientific">Vecturithrix granuli</name>
    <dbReference type="NCBI Taxonomy" id="1499967"/>
    <lineage>
        <taxon>Bacteria</taxon>
        <taxon>Candidatus Moduliflexota</taxon>
        <taxon>Candidatus Vecturitrichia</taxon>
        <taxon>Candidatus Vecturitrichales</taxon>
        <taxon>Candidatus Vecturitrichaceae</taxon>
        <taxon>Candidatus Vecturithrix</taxon>
    </lineage>
</organism>
<keyword evidence="2" id="KW-1185">Reference proteome</keyword>